<dbReference type="PaxDb" id="3218-PP1S277_46V6.1"/>
<feature type="transmembrane region" description="Helical" evidence="1">
    <location>
        <begin position="51"/>
        <end position="72"/>
    </location>
</feature>
<keyword evidence="1" id="KW-0472">Membrane</keyword>
<dbReference type="Gramene" id="Pp3c17_7442V3.3">
    <property type="protein sequence ID" value="Pp3c17_7442V3.3"/>
    <property type="gene ID" value="Pp3c17_7442"/>
</dbReference>
<dbReference type="AlphaFoldDB" id="A0A2K1J315"/>
<reference evidence="2 4" key="1">
    <citation type="journal article" date="2008" name="Science">
        <title>The Physcomitrella genome reveals evolutionary insights into the conquest of land by plants.</title>
        <authorList>
            <person name="Rensing S."/>
            <person name="Lang D."/>
            <person name="Zimmer A."/>
            <person name="Terry A."/>
            <person name="Salamov A."/>
            <person name="Shapiro H."/>
            <person name="Nishiyama T."/>
            <person name="Perroud P.-F."/>
            <person name="Lindquist E."/>
            <person name="Kamisugi Y."/>
            <person name="Tanahashi T."/>
            <person name="Sakakibara K."/>
            <person name="Fujita T."/>
            <person name="Oishi K."/>
            <person name="Shin-I T."/>
            <person name="Kuroki Y."/>
            <person name="Toyoda A."/>
            <person name="Suzuki Y."/>
            <person name="Hashimoto A."/>
            <person name="Yamaguchi K."/>
            <person name="Sugano A."/>
            <person name="Kohara Y."/>
            <person name="Fujiyama A."/>
            <person name="Anterola A."/>
            <person name="Aoki S."/>
            <person name="Ashton N."/>
            <person name="Barbazuk W.B."/>
            <person name="Barker E."/>
            <person name="Bennetzen J."/>
            <person name="Bezanilla M."/>
            <person name="Blankenship R."/>
            <person name="Cho S.H."/>
            <person name="Dutcher S."/>
            <person name="Estelle M."/>
            <person name="Fawcett J.A."/>
            <person name="Gundlach H."/>
            <person name="Hanada K."/>
            <person name="Heyl A."/>
            <person name="Hicks K.A."/>
            <person name="Hugh J."/>
            <person name="Lohr M."/>
            <person name="Mayer K."/>
            <person name="Melkozernov A."/>
            <person name="Murata T."/>
            <person name="Nelson D."/>
            <person name="Pils B."/>
            <person name="Prigge M."/>
            <person name="Reiss B."/>
            <person name="Renner T."/>
            <person name="Rombauts S."/>
            <person name="Rushton P."/>
            <person name="Sanderfoot A."/>
            <person name="Schween G."/>
            <person name="Shiu S.-H."/>
            <person name="Stueber K."/>
            <person name="Theodoulou F.L."/>
            <person name="Tu H."/>
            <person name="Van de Peer Y."/>
            <person name="Verrier P.J."/>
            <person name="Waters E."/>
            <person name="Wood A."/>
            <person name="Yang L."/>
            <person name="Cove D."/>
            <person name="Cuming A."/>
            <person name="Hasebe M."/>
            <person name="Lucas S."/>
            <person name="Mishler D.B."/>
            <person name="Reski R."/>
            <person name="Grigoriev I."/>
            <person name="Quatrano R.S."/>
            <person name="Boore J.L."/>
        </authorList>
    </citation>
    <scope>NUCLEOTIDE SEQUENCE [LARGE SCALE GENOMIC DNA]</scope>
    <source>
        <strain evidence="3 4">cv. Gransden 2004</strain>
    </source>
</reference>
<dbReference type="Gramene" id="Pp3c17_7442V3.1">
    <property type="protein sequence ID" value="Pp3c17_7442V3.1"/>
    <property type="gene ID" value="Pp3c17_7442"/>
</dbReference>
<keyword evidence="1" id="KW-1133">Transmembrane helix</keyword>
<dbReference type="EMBL" id="ABEU02000017">
    <property type="protein sequence ID" value="PNR35919.1"/>
    <property type="molecule type" value="Genomic_DNA"/>
</dbReference>
<reference evidence="3" key="3">
    <citation type="submission" date="2020-12" db="UniProtKB">
        <authorList>
            <consortium name="EnsemblPlants"/>
        </authorList>
    </citation>
    <scope>IDENTIFICATION</scope>
</reference>
<keyword evidence="4" id="KW-1185">Reference proteome</keyword>
<gene>
    <name evidence="2" type="ORF">PHYPA_021769</name>
</gene>
<evidence type="ECO:0000313" key="3">
    <source>
        <dbReference type="EnsemblPlants" id="Pp3c17_7442V3.1"/>
    </source>
</evidence>
<name>A0A2K1J315_PHYPA</name>
<dbReference type="EnsemblPlants" id="Pp3c17_7442V3.3">
    <property type="protein sequence ID" value="Pp3c17_7442V3.3"/>
    <property type="gene ID" value="Pp3c17_7442"/>
</dbReference>
<evidence type="ECO:0000313" key="4">
    <source>
        <dbReference type="Proteomes" id="UP000006727"/>
    </source>
</evidence>
<dbReference type="Proteomes" id="UP000006727">
    <property type="component" value="Chromosome 17"/>
</dbReference>
<proteinExistence type="predicted"/>
<keyword evidence="1" id="KW-0812">Transmembrane</keyword>
<organism evidence="2">
    <name type="scientific">Physcomitrium patens</name>
    <name type="common">Spreading-leaved earth moss</name>
    <name type="synonym">Physcomitrella patens</name>
    <dbReference type="NCBI Taxonomy" id="3218"/>
    <lineage>
        <taxon>Eukaryota</taxon>
        <taxon>Viridiplantae</taxon>
        <taxon>Streptophyta</taxon>
        <taxon>Embryophyta</taxon>
        <taxon>Bryophyta</taxon>
        <taxon>Bryophytina</taxon>
        <taxon>Bryopsida</taxon>
        <taxon>Funariidae</taxon>
        <taxon>Funariales</taxon>
        <taxon>Funariaceae</taxon>
        <taxon>Physcomitrium</taxon>
    </lineage>
</organism>
<accession>A0A2K1J315</accession>
<evidence type="ECO:0000313" key="2">
    <source>
        <dbReference type="EMBL" id="PNR35919.1"/>
    </source>
</evidence>
<dbReference type="Gramene" id="Pp3c17_7442V3.2">
    <property type="protein sequence ID" value="Pp3c17_7442V3.2"/>
    <property type="gene ID" value="Pp3c17_7442"/>
</dbReference>
<evidence type="ECO:0000256" key="1">
    <source>
        <dbReference type="SAM" id="Phobius"/>
    </source>
</evidence>
<protein>
    <submittedName>
        <fullName evidence="2 3">Uncharacterized protein</fullName>
    </submittedName>
</protein>
<sequence length="73" mass="8495">MSVHYAQDGSSQLSRSLQYTIDHSDCRLRCHQLACLYSSVKLADSVKLESFLGWQVVTRCFTVFLVLFFYFFT</sequence>
<dbReference type="EnsemblPlants" id="Pp3c17_7442V3.2">
    <property type="protein sequence ID" value="Pp3c17_7442V3.2"/>
    <property type="gene ID" value="Pp3c17_7442"/>
</dbReference>
<reference evidence="2 4" key="2">
    <citation type="journal article" date="2018" name="Plant J.">
        <title>The Physcomitrella patens chromosome-scale assembly reveals moss genome structure and evolution.</title>
        <authorList>
            <person name="Lang D."/>
            <person name="Ullrich K.K."/>
            <person name="Murat F."/>
            <person name="Fuchs J."/>
            <person name="Jenkins J."/>
            <person name="Haas F.B."/>
            <person name="Piednoel M."/>
            <person name="Gundlach H."/>
            <person name="Van Bel M."/>
            <person name="Meyberg R."/>
            <person name="Vives C."/>
            <person name="Morata J."/>
            <person name="Symeonidi A."/>
            <person name="Hiss M."/>
            <person name="Muchero W."/>
            <person name="Kamisugi Y."/>
            <person name="Saleh O."/>
            <person name="Blanc G."/>
            <person name="Decker E.L."/>
            <person name="van Gessel N."/>
            <person name="Grimwood J."/>
            <person name="Hayes R.D."/>
            <person name="Graham S.W."/>
            <person name="Gunter L.E."/>
            <person name="McDaniel S.F."/>
            <person name="Hoernstein S.N.W."/>
            <person name="Larsson A."/>
            <person name="Li F.W."/>
            <person name="Perroud P.F."/>
            <person name="Phillips J."/>
            <person name="Ranjan P."/>
            <person name="Rokshar D.S."/>
            <person name="Rothfels C.J."/>
            <person name="Schneider L."/>
            <person name="Shu S."/>
            <person name="Stevenson D.W."/>
            <person name="Thummler F."/>
            <person name="Tillich M."/>
            <person name="Villarreal Aguilar J.C."/>
            <person name="Widiez T."/>
            <person name="Wong G.K."/>
            <person name="Wymore A."/>
            <person name="Zhang Y."/>
            <person name="Zimmer A.D."/>
            <person name="Quatrano R.S."/>
            <person name="Mayer K.F.X."/>
            <person name="Goodstein D."/>
            <person name="Casacuberta J.M."/>
            <person name="Vandepoele K."/>
            <person name="Reski R."/>
            <person name="Cuming A.C."/>
            <person name="Tuskan G.A."/>
            <person name="Maumus F."/>
            <person name="Salse J."/>
            <person name="Schmutz J."/>
            <person name="Rensing S.A."/>
        </authorList>
    </citation>
    <scope>NUCLEOTIDE SEQUENCE [LARGE SCALE GENOMIC DNA]</scope>
    <source>
        <strain evidence="3 4">cv. Gransden 2004</strain>
    </source>
</reference>
<dbReference type="InParanoid" id="A0A2K1J315"/>
<dbReference type="EnsemblPlants" id="Pp3c17_7442V3.1">
    <property type="protein sequence ID" value="Pp3c17_7442V3.1"/>
    <property type="gene ID" value="Pp3c17_7442"/>
</dbReference>